<organism evidence="1 2">
    <name type="scientific">Larinioides sclopetarius</name>
    <dbReference type="NCBI Taxonomy" id="280406"/>
    <lineage>
        <taxon>Eukaryota</taxon>
        <taxon>Metazoa</taxon>
        <taxon>Ecdysozoa</taxon>
        <taxon>Arthropoda</taxon>
        <taxon>Chelicerata</taxon>
        <taxon>Arachnida</taxon>
        <taxon>Araneae</taxon>
        <taxon>Araneomorphae</taxon>
        <taxon>Entelegynae</taxon>
        <taxon>Araneoidea</taxon>
        <taxon>Araneidae</taxon>
        <taxon>Larinioides</taxon>
    </lineage>
</organism>
<name>A0AAV1YZL0_9ARAC</name>
<proteinExistence type="predicted"/>
<reference evidence="1 2" key="1">
    <citation type="submission" date="2024-04" db="EMBL/GenBank/DDBJ databases">
        <authorList>
            <person name="Rising A."/>
            <person name="Reimegard J."/>
            <person name="Sonavane S."/>
            <person name="Akerstrom W."/>
            <person name="Nylinder S."/>
            <person name="Hedman E."/>
            <person name="Kallberg Y."/>
        </authorList>
    </citation>
    <scope>NUCLEOTIDE SEQUENCE [LARGE SCALE GENOMIC DNA]</scope>
</reference>
<comment type="caution">
    <text evidence="1">The sequence shown here is derived from an EMBL/GenBank/DDBJ whole genome shotgun (WGS) entry which is preliminary data.</text>
</comment>
<protein>
    <submittedName>
        <fullName evidence="1">Uncharacterized protein</fullName>
    </submittedName>
</protein>
<keyword evidence="2" id="KW-1185">Reference proteome</keyword>
<accession>A0AAV1YZL0</accession>
<feature type="non-terminal residue" evidence="1">
    <location>
        <position position="1"/>
    </location>
</feature>
<dbReference type="AlphaFoldDB" id="A0AAV1YZL0"/>
<gene>
    <name evidence="1" type="ORF">LARSCL_LOCUS2093</name>
</gene>
<sequence length="51" mass="5671">QGFLLLPVPSEKPRICLKKCANHCIAGVTPALLQVVVLLSSFCNFFTYDFQ</sequence>
<evidence type="ECO:0000313" key="1">
    <source>
        <dbReference type="EMBL" id="CAL1264641.1"/>
    </source>
</evidence>
<evidence type="ECO:0000313" key="2">
    <source>
        <dbReference type="Proteomes" id="UP001497382"/>
    </source>
</evidence>
<dbReference type="Proteomes" id="UP001497382">
    <property type="component" value="Unassembled WGS sequence"/>
</dbReference>
<dbReference type="EMBL" id="CAXIEN010000014">
    <property type="protein sequence ID" value="CAL1264641.1"/>
    <property type="molecule type" value="Genomic_DNA"/>
</dbReference>